<keyword evidence="8 15" id="KW-0677">Repeat</keyword>
<evidence type="ECO:0000256" key="3">
    <source>
        <dbReference type="ARBA" id="ARBA00007831"/>
    </source>
</evidence>
<dbReference type="GO" id="GO:0005509">
    <property type="term" value="F:calcium ion binding"/>
    <property type="evidence" value="ECO:0007669"/>
    <property type="project" value="InterPro"/>
</dbReference>
<organism evidence="17 18">
    <name type="scientific">Schistosoma japonicum</name>
    <name type="common">Blood fluke</name>
    <dbReference type="NCBI Taxonomy" id="6182"/>
    <lineage>
        <taxon>Eukaryota</taxon>
        <taxon>Metazoa</taxon>
        <taxon>Spiralia</taxon>
        <taxon>Lophotrochozoa</taxon>
        <taxon>Platyhelminthes</taxon>
        <taxon>Trematoda</taxon>
        <taxon>Digenea</taxon>
        <taxon>Strigeidida</taxon>
        <taxon>Schistosomatoidea</taxon>
        <taxon>Schistosomatidae</taxon>
        <taxon>Schistosoma</taxon>
    </lineage>
</organism>
<keyword evidence="18" id="KW-1185">Reference proteome</keyword>
<evidence type="ECO:0000256" key="8">
    <source>
        <dbReference type="ARBA" id="ARBA00022737"/>
    </source>
</evidence>
<evidence type="ECO:0000256" key="6">
    <source>
        <dbReference type="ARBA" id="ARBA00022553"/>
    </source>
</evidence>
<feature type="region of interest" description="Disordered" evidence="16">
    <location>
        <begin position="1"/>
        <end position="29"/>
    </location>
</feature>
<evidence type="ECO:0000256" key="4">
    <source>
        <dbReference type="ARBA" id="ARBA00011738"/>
    </source>
</evidence>
<dbReference type="GO" id="GO:0005544">
    <property type="term" value="F:calcium-dependent phospholipid binding"/>
    <property type="evidence" value="ECO:0007669"/>
    <property type="project" value="UniProtKB-KW"/>
</dbReference>
<evidence type="ECO:0000256" key="16">
    <source>
        <dbReference type="SAM" id="MobiDB-lite"/>
    </source>
</evidence>
<dbReference type="InterPro" id="IPR001464">
    <property type="entry name" value="Annexin"/>
</dbReference>
<comment type="subunit">
    <text evidence="4">Homodimer.</text>
</comment>
<keyword evidence="5" id="KW-0964">Secreted</keyword>
<evidence type="ECO:0000256" key="9">
    <source>
        <dbReference type="ARBA" id="ARBA00022837"/>
    </source>
</evidence>
<keyword evidence="10 15" id="KW-0041">Annexin</keyword>
<dbReference type="PANTHER" id="PTHR10502:SF239">
    <property type="entry name" value="ANNEXIN A7"/>
    <property type="match status" value="1"/>
</dbReference>
<feature type="compositionally biased region" description="Polar residues" evidence="16">
    <location>
        <begin position="1"/>
        <end position="20"/>
    </location>
</feature>
<protein>
    <recommendedName>
        <fullName evidence="15">Annexin</fullName>
    </recommendedName>
</protein>
<comment type="function">
    <text evidence="13">Involved in reproduction of the worm. Involved in host-parasite interaction. Delivered into the host cell by means of parasite exosomes. Binds to acidic phospholipid membranes in a calcium-dependent manner in vitro. Causes aggregation of liposomes in the presence of calcium, but not in its absence. Likely to promote membrane fusion. May provide structural integrity within the tegument.</text>
</comment>
<keyword evidence="7" id="KW-0479">Metal-binding</keyword>
<dbReference type="PROSITE" id="PS51897">
    <property type="entry name" value="ANNEXIN_2"/>
    <property type="match status" value="4"/>
</dbReference>
<dbReference type="Proteomes" id="UP000311919">
    <property type="component" value="Unassembled WGS sequence"/>
</dbReference>
<evidence type="ECO:0000256" key="13">
    <source>
        <dbReference type="ARBA" id="ARBA00059330"/>
    </source>
</evidence>
<evidence type="ECO:0000256" key="15">
    <source>
        <dbReference type="RuleBase" id="RU003540"/>
    </source>
</evidence>
<dbReference type="SUPFAM" id="SSF47874">
    <property type="entry name" value="Annexin"/>
    <property type="match status" value="1"/>
</dbReference>
<evidence type="ECO:0000256" key="1">
    <source>
        <dbReference type="ARBA" id="ARBA00004340"/>
    </source>
</evidence>
<dbReference type="FunFam" id="1.10.220.10:FF:000003">
    <property type="entry name" value="Annexin"/>
    <property type="match status" value="1"/>
</dbReference>
<dbReference type="STRING" id="6182.A0A4Z2CQH0"/>
<dbReference type="GO" id="GO:0012506">
    <property type="term" value="C:vesicle membrane"/>
    <property type="evidence" value="ECO:0007669"/>
    <property type="project" value="TreeGrafter"/>
</dbReference>
<keyword evidence="11 15" id="KW-0111">Calcium/phospholipid-binding</keyword>
<dbReference type="GO" id="GO:0005576">
    <property type="term" value="C:extracellular region"/>
    <property type="evidence" value="ECO:0007669"/>
    <property type="project" value="UniProtKB-SubCell"/>
</dbReference>
<evidence type="ECO:0000256" key="11">
    <source>
        <dbReference type="ARBA" id="ARBA00023302"/>
    </source>
</evidence>
<dbReference type="Pfam" id="PF00191">
    <property type="entry name" value="Annexin"/>
    <property type="match status" value="4"/>
</dbReference>
<dbReference type="GO" id="GO:0043657">
    <property type="term" value="C:host cell"/>
    <property type="evidence" value="ECO:0007669"/>
    <property type="project" value="UniProtKB-SubCell"/>
</dbReference>
<evidence type="ECO:0000256" key="7">
    <source>
        <dbReference type="ARBA" id="ARBA00022723"/>
    </source>
</evidence>
<dbReference type="PROSITE" id="PS00223">
    <property type="entry name" value="ANNEXIN_1"/>
    <property type="match status" value="2"/>
</dbReference>
<dbReference type="GO" id="GO:0005634">
    <property type="term" value="C:nucleus"/>
    <property type="evidence" value="ECO:0007669"/>
    <property type="project" value="TreeGrafter"/>
</dbReference>
<comment type="function">
    <text evidence="12">Calcium/phospholipid-binding protein which promotes membrane fusion and is involved in exocytosis.</text>
</comment>
<comment type="subcellular location">
    <subcellularLocation>
        <location evidence="1">Host cell</location>
    </subcellularLocation>
    <subcellularLocation>
        <location evidence="2">Secreted</location>
        <location evidence="2">Extracellular exosome</location>
    </subcellularLocation>
    <subcellularLocation>
        <location evidence="14">Tegument</location>
    </subcellularLocation>
</comment>
<accession>A0A4Z2CQH0</accession>
<evidence type="ECO:0000256" key="5">
    <source>
        <dbReference type="ARBA" id="ARBA00022525"/>
    </source>
</evidence>
<dbReference type="EMBL" id="SKCS01000462">
    <property type="protein sequence ID" value="TNN06509.1"/>
    <property type="molecule type" value="Genomic_DNA"/>
</dbReference>
<reference evidence="17 18" key="1">
    <citation type="submission" date="2019-03" db="EMBL/GenBank/DDBJ databases">
        <title>An improved genome assembly of the fluke Schistosoma japonicum.</title>
        <authorList>
            <person name="Hu W."/>
            <person name="Luo F."/>
            <person name="Yin M."/>
            <person name="Mo X."/>
            <person name="Sun C."/>
            <person name="Wu Q."/>
            <person name="Zhu B."/>
            <person name="Xiang M."/>
            <person name="Wang J."/>
            <person name="Wang Y."/>
            <person name="Zhang T."/>
            <person name="Xu B."/>
            <person name="Zheng H."/>
            <person name="Feng Z."/>
        </authorList>
    </citation>
    <scope>NUCLEOTIDE SEQUENCE [LARGE SCALE GENOMIC DNA]</scope>
    <source>
        <strain evidence="17">HuSjv2</strain>
        <tissue evidence="17">Worms</tissue>
    </source>
</reference>
<dbReference type="PRINTS" id="PR00196">
    <property type="entry name" value="ANNEXIN"/>
</dbReference>
<keyword evidence="6" id="KW-0597">Phosphoprotein</keyword>
<dbReference type="FunFam" id="1.10.220.10:FF:000005">
    <property type="entry name" value="Annexin"/>
    <property type="match status" value="1"/>
</dbReference>
<proteinExistence type="inferred from homology"/>
<dbReference type="InterPro" id="IPR018252">
    <property type="entry name" value="Annexin_repeat_CS"/>
</dbReference>
<sequence length="527" mass="58587">MDPNFQDLSAWNLNNPQQPNVGYPSIPSGGYPGTNTGGYAGYPDSSSGSFTNSNTIGYSQVPAPNIFPGQTTDTYFNNTPCSAPGGFPEQRWNNPNDPFSNNPGYPNTSYPNTTPSVPYTPGAPTFKMDYESGMQKQYIAGNPSFHNPQSNFSLPPSTSGGCSMFGDSVNTNRESVYPMFNDIPVPVTYQSNDFPGTSRGFGFAESAPQEDIMEPTLKAAPNFCVERDCEHLKKAMAGIGSNKKEIIAVMGHRSVNQRVEIVKKYKSMYGKDLLVKFKEELHNHLEDCLIALCYSSVEFDATELRKAMSGAGTDEDVLIEILCSRTNEQIRRIKDLYPKIYNGRDLEKDVKKETSRHFQRICIALLQANRDESTSVDTNLVRRDVEDLYKAGESKIGTDESKFIHILVSRSYSHLRAVFDEYTSHGKRNMADALKSEMHGHTLDALLSIVRCIQSKPRYFAAKLLKAIKAPGTDDKTLIRIIVSRCEVDMGQIKREFLSLNGKTLETCIHDKTSGEYRQLLLALIGA</sequence>
<dbReference type="AlphaFoldDB" id="A0A4Z2CQH0"/>
<evidence type="ECO:0000313" key="18">
    <source>
        <dbReference type="Proteomes" id="UP000311919"/>
    </source>
</evidence>
<dbReference type="GO" id="GO:0005886">
    <property type="term" value="C:plasma membrane"/>
    <property type="evidence" value="ECO:0007669"/>
    <property type="project" value="TreeGrafter"/>
</dbReference>
<dbReference type="SMART" id="SM00335">
    <property type="entry name" value="ANX"/>
    <property type="match status" value="4"/>
</dbReference>
<dbReference type="Gene3D" id="1.10.220.10">
    <property type="entry name" value="Annexin"/>
    <property type="match status" value="4"/>
</dbReference>
<name>A0A4Z2CQH0_SCHJA</name>
<evidence type="ECO:0000256" key="14">
    <source>
        <dbReference type="ARBA" id="ARBA00060393"/>
    </source>
</evidence>
<dbReference type="GO" id="GO:0005737">
    <property type="term" value="C:cytoplasm"/>
    <property type="evidence" value="ECO:0007669"/>
    <property type="project" value="TreeGrafter"/>
</dbReference>
<dbReference type="InterPro" id="IPR018502">
    <property type="entry name" value="Annexin_repeat"/>
</dbReference>
<evidence type="ECO:0000256" key="2">
    <source>
        <dbReference type="ARBA" id="ARBA00004550"/>
    </source>
</evidence>
<evidence type="ECO:0000256" key="10">
    <source>
        <dbReference type="ARBA" id="ARBA00023216"/>
    </source>
</evidence>
<gene>
    <name evidence="17" type="ORF">EWB00_008344</name>
</gene>
<comment type="domain">
    <text evidence="15">A pair of annexin repeats may form one binding site for calcium and phospholipid.</text>
</comment>
<comment type="caution">
    <text evidence="17">The sequence shown here is derived from an EMBL/GenBank/DDBJ whole genome shotgun (WGS) entry which is preliminary data.</text>
</comment>
<comment type="similarity">
    <text evidence="3 15">Belongs to the annexin family.</text>
</comment>
<dbReference type="FunFam" id="1.10.220.10:FF:000001">
    <property type="entry name" value="Annexin"/>
    <property type="match status" value="1"/>
</dbReference>
<dbReference type="OrthoDB" id="37886at2759"/>
<evidence type="ECO:0000313" key="17">
    <source>
        <dbReference type="EMBL" id="TNN06509.1"/>
    </source>
</evidence>
<evidence type="ECO:0000256" key="12">
    <source>
        <dbReference type="ARBA" id="ARBA00037210"/>
    </source>
</evidence>
<dbReference type="FunFam" id="1.10.220.10:FF:000002">
    <property type="entry name" value="Annexin"/>
    <property type="match status" value="1"/>
</dbReference>
<dbReference type="InterPro" id="IPR037104">
    <property type="entry name" value="Annexin_sf"/>
</dbReference>
<dbReference type="PANTHER" id="PTHR10502">
    <property type="entry name" value="ANNEXIN"/>
    <property type="match status" value="1"/>
</dbReference>
<dbReference type="GO" id="GO:0001786">
    <property type="term" value="F:phosphatidylserine binding"/>
    <property type="evidence" value="ECO:0007669"/>
    <property type="project" value="TreeGrafter"/>
</dbReference>
<keyword evidence="9 15" id="KW-0106">Calcium</keyword>